<feature type="transmembrane region" description="Helical" evidence="1">
    <location>
        <begin position="174"/>
        <end position="192"/>
    </location>
</feature>
<dbReference type="Proteomes" id="UP000232722">
    <property type="component" value="Unassembled WGS sequence"/>
</dbReference>
<reference evidence="4 5" key="3">
    <citation type="submission" date="2017-10" db="EMBL/GenBank/DDBJ databases">
        <title>Extensive intraspecific genome diversity in a model arbuscular mycorrhizal fungus.</title>
        <authorList>
            <person name="Chen E.C.H."/>
            <person name="Morin E."/>
            <person name="Baudet D."/>
            <person name="Noel J."/>
            <person name="Ndikumana S."/>
            <person name="Charron P."/>
            <person name="St-Onge C."/>
            <person name="Giorgi J."/>
            <person name="Grigoriev I.V."/>
            <person name="Roux C."/>
            <person name="Martin F.M."/>
            <person name="Corradi N."/>
        </authorList>
    </citation>
    <scope>NUCLEOTIDE SEQUENCE [LARGE SCALE GENOMIC DNA]</scope>
    <source>
        <strain evidence="4 5">A1</strain>
    </source>
</reference>
<reference evidence="3 6" key="2">
    <citation type="submission" date="2017-09" db="EMBL/GenBank/DDBJ databases">
        <title>Extensive intraspecific genome diversity in a model arbuscular mycorrhizal fungus.</title>
        <authorList>
            <person name="Chen E.C."/>
            <person name="Morin E."/>
            <person name="Beaudet D."/>
            <person name="Noel J."/>
            <person name="Ndikumana S."/>
            <person name="Charron P."/>
            <person name="St-Onge C."/>
            <person name="Giorgi J."/>
            <person name="Grigoriev I.V."/>
            <person name="Roux C."/>
            <person name="Martin F.M."/>
            <person name="Corradi N."/>
        </authorList>
    </citation>
    <scope>NUCLEOTIDE SEQUENCE [LARGE SCALE GENOMIC DNA]</scope>
    <source>
        <strain evidence="3 6">A5</strain>
    </source>
</reference>
<evidence type="ECO:0000313" key="5">
    <source>
        <dbReference type="Proteomes" id="UP000232688"/>
    </source>
</evidence>
<keyword evidence="1" id="KW-0472">Membrane</keyword>
<keyword evidence="1" id="KW-1133">Transmembrane helix</keyword>
<dbReference type="VEuPathDB" id="FungiDB:FUN_001948"/>
<reference evidence="3 6" key="1">
    <citation type="submission" date="2016-04" db="EMBL/GenBank/DDBJ databases">
        <title>Genome analyses suggest a sexual origin of heterokaryosis in a supposedly ancient asexual fungus.</title>
        <authorList>
            <person name="Ropars J."/>
            <person name="Sedzielewska K."/>
            <person name="Noel J."/>
            <person name="Charron P."/>
            <person name="Farinelli L."/>
            <person name="Marton T."/>
            <person name="Kruger M."/>
            <person name="Pelin A."/>
            <person name="Brachmann A."/>
            <person name="Corradi N."/>
        </authorList>
    </citation>
    <scope>NUCLEOTIDE SEQUENCE [LARGE SCALE GENOMIC DNA]</scope>
    <source>
        <strain evidence="3 6">A5</strain>
    </source>
</reference>
<dbReference type="AlphaFoldDB" id="A0A2I1EX69"/>
<keyword evidence="1" id="KW-0812">Transmembrane</keyword>
<dbReference type="OrthoDB" id="5414761at2759"/>
<dbReference type="EMBL" id="LLXH01000987">
    <property type="protein sequence ID" value="PKC61441.1"/>
    <property type="molecule type" value="Genomic_DNA"/>
</dbReference>
<dbReference type="EMBL" id="LLXJ01000515">
    <property type="protein sequence ID" value="PKC08793.1"/>
    <property type="molecule type" value="Genomic_DNA"/>
</dbReference>
<organism evidence="4 5">
    <name type="scientific">Rhizophagus irregularis</name>
    <dbReference type="NCBI Taxonomy" id="588596"/>
    <lineage>
        <taxon>Eukaryota</taxon>
        <taxon>Fungi</taxon>
        <taxon>Fungi incertae sedis</taxon>
        <taxon>Mucoromycota</taxon>
        <taxon>Glomeromycotina</taxon>
        <taxon>Glomeromycetes</taxon>
        <taxon>Glomerales</taxon>
        <taxon>Glomeraceae</taxon>
        <taxon>Rhizophagus</taxon>
    </lineage>
</organism>
<dbReference type="EMBL" id="CAGKOT010000018">
    <property type="protein sequence ID" value="CAB5363028.1"/>
    <property type="molecule type" value="Genomic_DNA"/>
</dbReference>
<sequence length="200" mass="23038">MIEYDDSYNDIDAEDIHNSIPRKLNVKYLSEALNELDGDITGIMYGLHLHLFCATTIKIKNKIKMVIFLVDTRSSVTFISREVLHSFGIEIADPVNDYINVKINSRGAWAKVSHSHFKDICILGMPFLNENKVSLHAFCGDDIFYLNFDEEFEEKGMNLRRKKGGKLKNNNDEVISGFFIIIILFLLILAFFTEYLNNFP</sequence>
<proteinExistence type="predicted"/>
<evidence type="ECO:0000313" key="2">
    <source>
        <dbReference type="EMBL" id="CAB5363028.1"/>
    </source>
</evidence>
<accession>A0A2I1EX69</accession>
<comment type="caution">
    <text evidence="4">The sequence shown here is derived from an EMBL/GenBank/DDBJ whole genome shotgun (WGS) entry which is preliminary data.</text>
</comment>
<dbReference type="Proteomes" id="UP000684084">
    <property type="component" value="Unassembled WGS sequence"/>
</dbReference>
<evidence type="ECO:0000313" key="6">
    <source>
        <dbReference type="Proteomes" id="UP000232722"/>
    </source>
</evidence>
<gene>
    <name evidence="2" type="ORF">CHRIB12_LOCUS9304</name>
    <name evidence="4" type="ORF">RhiirA1_466553</name>
    <name evidence="3" type="ORF">RhiirA5_416511</name>
</gene>
<evidence type="ECO:0000256" key="1">
    <source>
        <dbReference type="SAM" id="Phobius"/>
    </source>
</evidence>
<dbReference type="VEuPathDB" id="FungiDB:RhiirFUN_001976"/>
<dbReference type="Proteomes" id="UP000232688">
    <property type="component" value="Unassembled WGS sequence"/>
</dbReference>
<evidence type="ECO:0000313" key="4">
    <source>
        <dbReference type="EMBL" id="PKC61441.1"/>
    </source>
</evidence>
<dbReference type="VEuPathDB" id="FungiDB:RhiirA1_466553"/>
<evidence type="ECO:0000313" key="3">
    <source>
        <dbReference type="EMBL" id="PKC08793.1"/>
    </source>
</evidence>
<reference evidence="2" key="5">
    <citation type="submission" date="2020-05" db="EMBL/GenBank/DDBJ databases">
        <authorList>
            <person name="Rincon C."/>
            <person name="Sanders R I."/>
            <person name="Robbins C."/>
            <person name="Chaturvedi A."/>
        </authorList>
    </citation>
    <scope>NUCLEOTIDE SEQUENCE</scope>
    <source>
        <strain evidence="2">CHB12</strain>
    </source>
</reference>
<name>A0A2I1EX69_9GLOM</name>
<reference evidence="4 5" key="4">
    <citation type="submission" date="2017-10" db="EMBL/GenBank/DDBJ databases">
        <title>Genome analyses suggest a sexual origin of heterokaryosis in a supposedly ancient asexual fungus.</title>
        <authorList>
            <person name="Corradi N."/>
            <person name="Sedzielewska K."/>
            <person name="Noel J."/>
            <person name="Charron P."/>
            <person name="Farinelli L."/>
            <person name="Marton T."/>
            <person name="Kruger M."/>
            <person name="Pelin A."/>
            <person name="Brachmann A."/>
            <person name="Corradi N."/>
        </authorList>
    </citation>
    <scope>NUCLEOTIDE SEQUENCE [LARGE SCALE GENOMIC DNA]</scope>
    <source>
        <strain evidence="4 5">A1</strain>
    </source>
</reference>
<protein>
    <submittedName>
        <fullName evidence="4">Uncharacterized protein</fullName>
    </submittedName>
</protein>